<evidence type="ECO:0000313" key="2">
    <source>
        <dbReference type="EMBL" id="KAG8238844.1"/>
    </source>
</evidence>
<accession>A0A8K0KQY7</accession>
<dbReference type="PANTHER" id="PTHR46599:SF3">
    <property type="entry name" value="PIGGYBAC TRANSPOSABLE ELEMENT-DERIVED PROTEIN 4"/>
    <property type="match status" value="1"/>
</dbReference>
<dbReference type="Pfam" id="PF13843">
    <property type="entry name" value="DDE_Tnp_1_7"/>
    <property type="match status" value="2"/>
</dbReference>
<dbReference type="AlphaFoldDB" id="A0A8K0KQY7"/>
<reference evidence="2" key="2">
    <citation type="submission" date="2017-10" db="EMBL/GenBank/DDBJ databases">
        <title>Ladona fulva Genome sequencing and assembly.</title>
        <authorList>
            <person name="Murali S."/>
            <person name="Richards S."/>
            <person name="Bandaranaike D."/>
            <person name="Bellair M."/>
            <person name="Blankenburg K."/>
            <person name="Chao H."/>
            <person name="Dinh H."/>
            <person name="Doddapaneni H."/>
            <person name="Dugan-Rocha S."/>
            <person name="Elkadiri S."/>
            <person name="Gnanaolivu R."/>
            <person name="Hernandez B."/>
            <person name="Skinner E."/>
            <person name="Javaid M."/>
            <person name="Lee S."/>
            <person name="Li M."/>
            <person name="Ming W."/>
            <person name="Munidasa M."/>
            <person name="Muniz J."/>
            <person name="Nguyen L."/>
            <person name="Hughes D."/>
            <person name="Osuji N."/>
            <person name="Pu L.-L."/>
            <person name="Puazo M."/>
            <person name="Qu C."/>
            <person name="Quiroz J."/>
            <person name="Raj R."/>
            <person name="Weissenberger G."/>
            <person name="Xin Y."/>
            <person name="Zou X."/>
            <person name="Han Y."/>
            <person name="Worley K."/>
            <person name="Muzny D."/>
            <person name="Gibbs R."/>
        </authorList>
    </citation>
    <scope>NUCLEOTIDE SEQUENCE</scope>
    <source>
        <strain evidence="2">Sampled in the wild</strain>
    </source>
</reference>
<evidence type="ECO:0000259" key="1">
    <source>
        <dbReference type="Pfam" id="PF13843"/>
    </source>
</evidence>
<keyword evidence="3" id="KW-1185">Reference proteome</keyword>
<gene>
    <name evidence="2" type="ORF">J437_LFUL018293</name>
</gene>
<dbReference type="InterPro" id="IPR029526">
    <property type="entry name" value="PGBD"/>
</dbReference>
<evidence type="ECO:0000313" key="3">
    <source>
        <dbReference type="Proteomes" id="UP000792457"/>
    </source>
</evidence>
<feature type="domain" description="PiggyBac transposable element-derived protein" evidence="1">
    <location>
        <begin position="121"/>
        <end position="206"/>
    </location>
</feature>
<feature type="domain" description="PiggyBac transposable element-derived protein" evidence="1">
    <location>
        <begin position="3"/>
        <end position="94"/>
    </location>
</feature>
<dbReference type="EMBL" id="KZ309450">
    <property type="protein sequence ID" value="KAG8238844.1"/>
    <property type="molecule type" value="Genomic_DNA"/>
</dbReference>
<protein>
    <recommendedName>
        <fullName evidence="1">PiggyBac transposable element-derived protein domain-containing protein</fullName>
    </recommendedName>
</protein>
<dbReference type="Proteomes" id="UP000792457">
    <property type="component" value="Unassembled WGS sequence"/>
</dbReference>
<proteinExistence type="predicted"/>
<organism evidence="2 3">
    <name type="scientific">Ladona fulva</name>
    <name type="common">Scarce chaser dragonfly</name>
    <name type="synonym">Libellula fulva</name>
    <dbReference type="NCBI Taxonomy" id="123851"/>
    <lineage>
        <taxon>Eukaryota</taxon>
        <taxon>Metazoa</taxon>
        <taxon>Ecdysozoa</taxon>
        <taxon>Arthropoda</taxon>
        <taxon>Hexapoda</taxon>
        <taxon>Insecta</taxon>
        <taxon>Pterygota</taxon>
        <taxon>Palaeoptera</taxon>
        <taxon>Odonata</taxon>
        <taxon>Epiprocta</taxon>
        <taxon>Anisoptera</taxon>
        <taxon>Libelluloidea</taxon>
        <taxon>Libellulidae</taxon>
        <taxon>Ladona</taxon>
    </lineage>
</organism>
<sequence length="225" mass="26960">MIRTPIFGELMSRDRYLMILQMLHFSDNNVPSEGDWLHKIRPVADPLCRAFKNTLVPFQNLCINESLMLFKGRLFFKQYPLQEKSIWHQNLHYLLLSKLRIWKIWGHRLYLDKLGKWTYSYVDNWYTSPSLFCWLHNRATNACGTVRKNRRNLPKMEEKLKKGEIKFKSSEKLLALKWCSKNEVWMPSTCHRNQKERPADRRNDKKSPNVWSTITSLWALSIKLT</sequence>
<dbReference type="OrthoDB" id="6146839at2759"/>
<name>A0A8K0KQY7_LADFU</name>
<comment type="caution">
    <text evidence="2">The sequence shown here is derived from an EMBL/GenBank/DDBJ whole genome shotgun (WGS) entry which is preliminary data.</text>
</comment>
<dbReference type="PANTHER" id="PTHR46599">
    <property type="entry name" value="PIGGYBAC TRANSPOSABLE ELEMENT-DERIVED PROTEIN 4"/>
    <property type="match status" value="1"/>
</dbReference>
<reference evidence="2" key="1">
    <citation type="submission" date="2013-04" db="EMBL/GenBank/DDBJ databases">
        <authorList>
            <person name="Qu J."/>
            <person name="Murali S.C."/>
            <person name="Bandaranaike D."/>
            <person name="Bellair M."/>
            <person name="Blankenburg K."/>
            <person name="Chao H."/>
            <person name="Dinh H."/>
            <person name="Doddapaneni H."/>
            <person name="Downs B."/>
            <person name="Dugan-Rocha S."/>
            <person name="Elkadiri S."/>
            <person name="Gnanaolivu R.D."/>
            <person name="Hernandez B."/>
            <person name="Javaid M."/>
            <person name="Jayaseelan J.C."/>
            <person name="Lee S."/>
            <person name="Li M."/>
            <person name="Ming W."/>
            <person name="Munidasa M."/>
            <person name="Muniz J."/>
            <person name="Nguyen L."/>
            <person name="Ongeri F."/>
            <person name="Osuji N."/>
            <person name="Pu L.-L."/>
            <person name="Puazo M."/>
            <person name="Qu C."/>
            <person name="Quiroz J."/>
            <person name="Raj R."/>
            <person name="Weissenberger G."/>
            <person name="Xin Y."/>
            <person name="Zou X."/>
            <person name="Han Y."/>
            <person name="Richards S."/>
            <person name="Worley K."/>
            <person name="Muzny D."/>
            <person name="Gibbs R."/>
        </authorList>
    </citation>
    <scope>NUCLEOTIDE SEQUENCE</scope>
    <source>
        <strain evidence="2">Sampled in the wild</strain>
    </source>
</reference>